<reference evidence="2 3" key="1">
    <citation type="submission" date="2023-10" db="EMBL/GenBank/DDBJ databases">
        <title>Genome-Wide Identification Analysis in wild type Solanum Pinnatisectum Reveals Some Genes Defensing Phytophthora Infestans.</title>
        <authorList>
            <person name="Sun C."/>
        </authorList>
    </citation>
    <scope>NUCLEOTIDE SEQUENCE [LARGE SCALE GENOMIC DNA]</scope>
    <source>
        <strain evidence="2">LQN</strain>
        <tissue evidence="2">Leaf</tissue>
    </source>
</reference>
<evidence type="ECO:0000313" key="3">
    <source>
        <dbReference type="Proteomes" id="UP001311915"/>
    </source>
</evidence>
<dbReference type="Proteomes" id="UP001311915">
    <property type="component" value="Unassembled WGS sequence"/>
</dbReference>
<feature type="compositionally biased region" description="Basic residues" evidence="1">
    <location>
        <begin position="168"/>
        <end position="178"/>
    </location>
</feature>
<comment type="caution">
    <text evidence="2">The sequence shown here is derived from an EMBL/GenBank/DDBJ whole genome shotgun (WGS) entry which is preliminary data.</text>
</comment>
<name>A0AAV9MLS9_9SOLN</name>
<gene>
    <name evidence="2" type="ORF">R3W88_001686</name>
</gene>
<dbReference type="AlphaFoldDB" id="A0AAV9MLS9"/>
<proteinExistence type="predicted"/>
<organism evidence="2 3">
    <name type="scientific">Solanum pinnatisectum</name>
    <name type="common">tansyleaf nightshade</name>
    <dbReference type="NCBI Taxonomy" id="50273"/>
    <lineage>
        <taxon>Eukaryota</taxon>
        <taxon>Viridiplantae</taxon>
        <taxon>Streptophyta</taxon>
        <taxon>Embryophyta</taxon>
        <taxon>Tracheophyta</taxon>
        <taxon>Spermatophyta</taxon>
        <taxon>Magnoliopsida</taxon>
        <taxon>eudicotyledons</taxon>
        <taxon>Gunneridae</taxon>
        <taxon>Pentapetalae</taxon>
        <taxon>asterids</taxon>
        <taxon>lamiids</taxon>
        <taxon>Solanales</taxon>
        <taxon>Solanaceae</taxon>
        <taxon>Solanoideae</taxon>
        <taxon>Solaneae</taxon>
        <taxon>Solanum</taxon>
    </lineage>
</organism>
<evidence type="ECO:0000256" key="1">
    <source>
        <dbReference type="SAM" id="MobiDB-lite"/>
    </source>
</evidence>
<protein>
    <submittedName>
        <fullName evidence="2">Uncharacterized protein</fullName>
    </submittedName>
</protein>
<keyword evidence="3" id="KW-1185">Reference proteome</keyword>
<feature type="region of interest" description="Disordered" evidence="1">
    <location>
        <begin position="155"/>
        <end position="198"/>
    </location>
</feature>
<dbReference type="EMBL" id="JAWPEI010000001">
    <property type="protein sequence ID" value="KAK4737989.1"/>
    <property type="molecule type" value="Genomic_DNA"/>
</dbReference>
<sequence length="439" mass="48560">MAPSNSIVPSPPPQVNVPESAKPFLASYRNLKHSTASVEAAAVEIIERAHELIEECSRVSQQVHKVSMKACHGHGLQLIANLKVKTDDAIMHRSNNYDLDINHRLISFQFQRFKSSKDLLFKDHNDDNDFSDLGPPVERAFGQLKLVTEKRDPSLKLDNGRKVSSCKSRSKSMRHAKGKVSTLDEPHQSEFGNGDDASGLTHTTSDAACMDGRRSISVGKVPSTISLSQLVEAVSVFGEFCAASVRHLPNGLNCWDIQFKSLESRNRAVRAGALTVGSYRLPIQPPRASMVVTIRIEDISKDASLSEMHSICKSVGRTEGLAWVSKDSVDALFTVENDTESESILKKLNGAIVGGHCLSASLLPSNSSSASMSENKDDRCKMALQINNYLTELKMQLQKKEMELPEFLMLKLYMEDLQMLHEEIMHLEDLPSIIDTSDN</sequence>
<evidence type="ECO:0000313" key="2">
    <source>
        <dbReference type="EMBL" id="KAK4737989.1"/>
    </source>
</evidence>
<accession>A0AAV9MLS9</accession>